<dbReference type="GO" id="GO:0005634">
    <property type="term" value="C:nucleus"/>
    <property type="evidence" value="ECO:0007669"/>
    <property type="project" value="UniProtKB-SubCell"/>
</dbReference>
<dbReference type="InterPro" id="IPR036388">
    <property type="entry name" value="WH-like_DNA-bd_sf"/>
</dbReference>
<evidence type="ECO:0000313" key="4">
    <source>
        <dbReference type="Proteomes" id="UP001292094"/>
    </source>
</evidence>
<reference evidence="3" key="1">
    <citation type="submission" date="2023-11" db="EMBL/GenBank/DDBJ databases">
        <title>Genome assemblies of two species of porcelain crab, Petrolisthes cinctipes and Petrolisthes manimaculis (Anomura: Porcellanidae).</title>
        <authorList>
            <person name="Angst P."/>
        </authorList>
    </citation>
    <scope>NUCLEOTIDE SEQUENCE</scope>
    <source>
        <strain evidence="3">PB745_02</strain>
        <tissue evidence="3">Gill</tissue>
    </source>
</reference>
<feature type="domain" description="Transposase Tc1-like" evidence="2">
    <location>
        <begin position="73"/>
        <end position="141"/>
    </location>
</feature>
<sequence>MEARRKEAREKRIGFRGRIVGMHQAGQSIRTIANNLGISTRTVLRWIRRSEDTDWYGNLPRGRPPRCTTPDQRRDIIQAAEADPQTNAVAIRESLHLDVSERTVRRVLHEAGVHHRTPANKEFLTDQHREGRLRFAQQYVDKPEEFWKRVIWTDEKTFSSSSHGRRHCWRRNDTRYSPENVFHVARSGHVTVNIWGSGAFRDMRMRRFFHPSRSLSSKTLLDCQHIVGETVASLAMLVSQKLLVGWGPVMHPRFVQHSPDRPLADINVCALASAVCSATWWFSVW</sequence>
<dbReference type="Pfam" id="PF13384">
    <property type="entry name" value="HTH_23"/>
    <property type="match status" value="1"/>
</dbReference>
<accession>A0AAE1NQT4</accession>
<organism evidence="3 4">
    <name type="scientific">Petrolisthes manimaculis</name>
    <dbReference type="NCBI Taxonomy" id="1843537"/>
    <lineage>
        <taxon>Eukaryota</taxon>
        <taxon>Metazoa</taxon>
        <taxon>Ecdysozoa</taxon>
        <taxon>Arthropoda</taxon>
        <taxon>Crustacea</taxon>
        <taxon>Multicrustacea</taxon>
        <taxon>Malacostraca</taxon>
        <taxon>Eumalacostraca</taxon>
        <taxon>Eucarida</taxon>
        <taxon>Decapoda</taxon>
        <taxon>Pleocyemata</taxon>
        <taxon>Anomura</taxon>
        <taxon>Galatheoidea</taxon>
        <taxon>Porcellanidae</taxon>
        <taxon>Petrolisthes</taxon>
    </lineage>
</organism>
<gene>
    <name evidence="3" type="ORF">Pmani_033541</name>
</gene>
<evidence type="ECO:0000256" key="1">
    <source>
        <dbReference type="ARBA" id="ARBA00004123"/>
    </source>
</evidence>
<evidence type="ECO:0000259" key="2">
    <source>
        <dbReference type="Pfam" id="PF01498"/>
    </source>
</evidence>
<dbReference type="InterPro" id="IPR052338">
    <property type="entry name" value="Transposase_5"/>
</dbReference>
<keyword evidence="4" id="KW-1185">Reference proteome</keyword>
<dbReference type="SUPFAM" id="SSF46689">
    <property type="entry name" value="Homeodomain-like"/>
    <property type="match status" value="1"/>
</dbReference>
<dbReference type="PANTHER" id="PTHR23022:SF135">
    <property type="entry name" value="SI:DKEY-77F5.3"/>
    <property type="match status" value="1"/>
</dbReference>
<dbReference type="GO" id="GO:0015074">
    <property type="term" value="P:DNA integration"/>
    <property type="evidence" value="ECO:0007669"/>
    <property type="project" value="InterPro"/>
</dbReference>
<dbReference type="GO" id="GO:0003677">
    <property type="term" value="F:DNA binding"/>
    <property type="evidence" value="ECO:0007669"/>
    <property type="project" value="InterPro"/>
</dbReference>
<proteinExistence type="predicted"/>
<dbReference type="AlphaFoldDB" id="A0AAE1NQT4"/>
<dbReference type="EMBL" id="JAWZYT010004456">
    <property type="protein sequence ID" value="KAK4293774.1"/>
    <property type="molecule type" value="Genomic_DNA"/>
</dbReference>
<dbReference type="InterPro" id="IPR036397">
    <property type="entry name" value="RNaseH_sf"/>
</dbReference>
<dbReference type="Proteomes" id="UP001292094">
    <property type="component" value="Unassembled WGS sequence"/>
</dbReference>
<dbReference type="InterPro" id="IPR009057">
    <property type="entry name" value="Homeodomain-like_sf"/>
</dbReference>
<dbReference type="Gene3D" id="1.10.10.10">
    <property type="entry name" value="Winged helix-like DNA-binding domain superfamily/Winged helix DNA-binding domain"/>
    <property type="match status" value="1"/>
</dbReference>
<dbReference type="PANTHER" id="PTHR23022">
    <property type="entry name" value="TRANSPOSABLE ELEMENT-RELATED"/>
    <property type="match status" value="1"/>
</dbReference>
<comment type="subcellular location">
    <subcellularLocation>
        <location evidence="1">Nucleus</location>
    </subcellularLocation>
</comment>
<comment type="caution">
    <text evidence="3">The sequence shown here is derived from an EMBL/GenBank/DDBJ whole genome shotgun (WGS) entry which is preliminary data.</text>
</comment>
<dbReference type="InterPro" id="IPR002492">
    <property type="entry name" value="Transposase_Tc1-like"/>
</dbReference>
<dbReference type="GO" id="GO:0006313">
    <property type="term" value="P:DNA transposition"/>
    <property type="evidence" value="ECO:0007669"/>
    <property type="project" value="InterPro"/>
</dbReference>
<protein>
    <recommendedName>
        <fullName evidence="2">Transposase Tc1-like domain-containing protein</fullName>
    </recommendedName>
</protein>
<evidence type="ECO:0000313" key="3">
    <source>
        <dbReference type="EMBL" id="KAK4293774.1"/>
    </source>
</evidence>
<dbReference type="Gene3D" id="3.30.420.10">
    <property type="entry name" value="Ribonuclease H-like superfamily/Ribonuclease H"/>
    <property type="match status" value="1"/>
</dbReference>
<dbReference type="Pfam" id="PF01498">
    <property type="entry name" value="HTH_Tnp_Tc3_2"/>
    <property type="match status" value="1"/>
</dbReference>
<name>A0AAE1NQT4_9EUCA</name>